<dbReference type="EC" id="2.7.7.73" evidence="3"/>
<evidence type="ECO:0000259" key="2">
    <source>
        <dbReference type="Pfam" id="PF14453"/>
    </source>
</evidence>
<dbReference type="EMBL" id="CP017258">
    <property type="protein sequence ID" value="AQW87553.1"/>
    <property type="molecule type" value="Genomic_DNA"/>
</dbReference>
<evidence type="ECO:0000259" key="1">
    <source>
        <dbReference type="Pfam" id="PF00899"/>
    </source>
</evidence>
<feature type="domain" description="ThiS-like ubiquitin" evidence="2">
    <location>
        <begin position="36"/>
        <end position="73"/>
    </location>
</feature>
<evidence type="ECO:0000313" key="4">
    <source>
        <dbReference type="Proteomes" id="UP000190868"/>
    </source>
</evidence>
<dbReference type="GO" id="GO:0016779">
    <property type="term" value="F:nucleotidyltransferase activity"/>
    <property type="evidence" value="ECO:0007669"/>
    <property type="project" value="UniProtKB-KW"/>
</dbReference>
<dbReference type="Proteomes" id="UP000190868">
    <property type="component" value="Chromosome"/>
</dbReference>
<dbReference type="GO" id="GO:0061504">
    <property type="term" value="P:cyclic threonylcarbamoyladenosine biosynthetic process"/>
    <property type="evidence" value="ECO:0007669"/>
    <property type="project" value="TreeGrafter"/>
</dbReference>
<sequence length="283" mass="31166">MIKIEINGYNFHTNSKDLNELKSEISDELKSEISLFIQKHNLLEADIFILNGFATKENQPLKDNDKINIIKRGIMPSNEILKSMIEARNSPELNNALSNACVGIAGLGGLGSNIALSLARVGVSKLILVDFDIVEPSNLNRQQYYVSHIGMNKTHALKDLISKINPFVEVITHEIYLDKTNVADIFSECSIVCEAFDNTLSKSMIIKEAGNSLKEKKIICGSGMAGMHSSNLIKTVKFANNLYICGDFTNEAKIGQGLMAPRVAICANHEANLALRLLMNLDV</sequence>
<dbReference type="InterPro" id="IPR035985">
    <property type="entry name" value="Ubiquitin-activating_enz"/>
</dbReference>
<accession>A0A1S6U758</accession>
<dbReference type="NCBIfam" id="NF006395">
    <property type="entry name" value="PRK08644.1"/>
    <property type="match status" value="1"/>
</dbReference>
<dbReference type="Pfam" id="PF14453">
    <property type="entry name" value="ThiS-like"/>
    <property type="match status" value="1"/>
</dbReference>
<dbReference type="SUPFAM" id="SSF69572">
    <property type="entry name" value="Activating enzymes of the ubiquitin-like proteins"/>
    <property type="match status" value="1"/>
</dbReference>
<dbReference type="InterPro" id="IPR000594">
    <property type="entry name" value="ThiF_NAD_FAD-bd"/>
</dbReference>
<dbReference type="InterPro" id="IPR012729">
    <property type="entry name" value="ThiF_fam2"/>
</dbReference>
<keyword evidence="3" id="KW-0548">Nucleotidyltransferase</keyword>
<dbReference type="Gene3D" id="3.40.50.720">
    <property type="entry name" value="NAD(P)-binding Rossmann-like Domain"/>
    <property type="match status" value="1"/>
</dbReference>
<gene>
    <name evidence="3" type="primary">thiF</name>
    <name evidence="3" type="ORF">CPIN18021_0740</name>
</gene>
<dbReference type="InterPro" id="IPR032726">
    <property type="entry name" value="ThiS-like_dom"/>
</dbReference>
<protein>
    <submittedName>
        <fullName evidence="3">ThiS adenylyltransferase</fullName>
        <ecNumber evidence="3">2.7.7.73</ecNumber>
    </submittedName>
</protein>
<dbReference type="AlphaFoldDB" id="A0A1S6U758"/>
<reference evidence="4" key="1">
    <citation type="submission" date="2016-09" db="EMBL/GenBank/DDBJ databases">
        <title>Comparative genomics of the Campylobacter concisus group.</title>
        <authorList>
            <person name="Miller W.G."/>
            <person name="Yee E."/>
            <person name="Chapman M.H."/>
            <person name="Huynh S."/>
            <person name="Bono J.L."/>
            <person name="On S.L.W."/>
            <person name="StLeger J."/>
            <person name="Foster G."/>
            <person name="Parker C.T."/>
        </authorList>
    </citation>
    <scope>NUCLEOTIDE SEQUENCE [LARGE SCALE GENOMIC DNA]</scope>
    <source>
        <strain evidence="4">RM18021</strain>
    </source>
</reference>
<dbReference type="GO" id="GO:0061503">
    <property type="term" value="F:tRNA threonylcarbamoyladenosine dehydratase"/>
    <property type="evidence" value="ECO:0007669"/>
    <property type="project" value="TreeGrafter"/>
</dbReference>
<dbReference type="NCBIfam" id="TIGR02354">
    <property type="entry name" value="thiF_fam2"/>
    <property type="match status" value="1"/>
</dbReference>
<keyword evidence="3" id="KW-0808">Transferase</keyword>
<evidence type="ECO:0000313" key="3">
    <source>
        <dbReference type="EMBL" id="AQW87553.1"/>
    </source>
</evidence>
<dbReference type="PANTHER" id="PTHR43267">
    <property type="entry name" value="TRNA THREONYLCARBAMOYLADENOSINE DEHYDRATASE"/>
    <property type="match status" value="1"/>
</dbReference>
<keyword evidence="4" id="KW-1185">Reference proteome</keyword>
<feature type="domain" description="THIF-type NAD/FAD binding fold" evidence="1">
    <location>
        <begin position="92"/>
        <end position="280"/>
    </location>
</feature>
<organism evidence="3 4">
    <name type="scientific">Campylobacter pinnipediorum subsp. caledonicus</name>
    <dbReference type="NCBI Taxonomy" id="1874362"/>
    <lineage>
        <taxon>Bacteria</taxon>
        <taxon>Pseudomonadati</taxon>
        <taxon>Campylobacterota</taxon>
        <taxon>Epsilonproteobacteria</taxon>
        <taxon>Campylobacterales</taxon>
        <taxon>Campylobacteraceae</taxon>
        <taxon>Campylobacter</taxon>
    </lineage>
</organism>
<dbReference type="PANTHER" id="PTHR43267:SF3">
    <property type="entry name" value="THIF PROTEIN"/>
    <property type="match status" value="1"/>
</dbReference>
<dbReference type="GO" id="GO:0008641">
    <property type="term" value="F:ubiquitin-like modifier activating enzyme activity"/>
    <property type="evidence" value="ECO:0007669"/>
    <property type="project" value="InterPro"/>
</dbReference>
<dbReference type="Pfam" id="PF00899">
    <property type="entry name" value="ThiF"/>
    <property type="match status" value="1"/>
</dbReference>
<dbReference type="RefSeq" id="WP_078424426.1">
    <property type="nucleotide sequence ID" value="NZ_CP017258.1"/>
</dbReference>
<dbReference type="InterPro" id="IPR045886">
    <property type="entry name" value="ThiF/MoeB/HesA"/>
</dbReference>
<name>A0A1S6U758_9BACT</name>
<proteinExistence type="predicted"/>